<evidence type="ECO:0000256" key="5">
    <source>
        <dbReference type="PIRSR" id="PIRSR015894-1"/>
    </source>
</evidence>
<sequence>MPLGKRTDCGDAKYSGVQVAFASDITASLQEHLDAGFDFVTAPLINPEAVCKSIPADSIQLPYAHDDILLVAPRYSNQVVGIASAWREPDASDAGEKRLSGAQALRLELEWASHMSLQACILPMPQGRSCAHLACVLNQVINGLSNTSMWLKVPLRPAASTGTTVSAGDPWRAWNSVRSLCNHSSKLGALLEVQAEVPPLQEVLRWHGEPVKALLLPTNAFLTNKRGYPTLSRAHQELLTRFFQMGVQVVLSGESRHSAPSAAPATPAENGFPTPSGSGSASTVAAGNGVAAEVHPLQPYHEYLSYLFRRPPLPAGQEEMEIGYRDYLQVPLQPLQDNLELQTYETFERDTPKYTAYEEAIHDALLDRVPQSEAATRTTVLMVVGAGRGPLVKAALSAARRTERRLKVYAIEKNPNAVVTLHRLIAAERWEDQVTIVAVDMRSWRAPEQADILVSELLGSFGDNELSPECLDGAQRFLAPGGISIPCAYTSHLHPIASAKLWGEVQGYNDLEHYETPYVVKMHRFTPLSPPQPVFSFHHPTKDPHPDNARSTSLTFPRDGLPAALCHGLAGYFDTQLYGNVILSIHPQTHTEDMHSWFPIYFPLKEPLLCPAGAAIEAHIWRCSANHKVWYEWALTEPSVSAIHNPNGRSYFVGL</sequence>
<dbReference type="AlphaFoldDB" id="A0AAV1I8K0"/>
<evidence type="ECO:0000256" key="6">
    <source>
        <dbReference type="PIRSR" id="PIRSR015894-2"/>
    </source>
</evidence>
<dbReference type="GO" id="GO:0005829">
    <property type="term" value="C:cytosol"/>
    <property type="evidence" value="ECO:0007669"/>
    <property type="project" value="TreeGrafter"/>
</dbReference>
<dbReference type="Pfam" id="PF05185">
    <property type="entry name" value="PRMT5"/>
    <property type="match status" value="1"/>
</dbReference>
<comment type="similarity">
    <text evidence="4">Belongs to the class I-like SAM-binding methyltransferase superfamily.</text>
</comment>
<dbReference type="GO" id="GO:0005634">
    <property type="term" value="C:nucleus"/>
    <property type="evidence" value="ECO:0007669"/>
    <property type="project" value="TreeGrafter"/>
</dbReference>
<dbReference type="GO" id="GO:0016274">
    <property type="term" value="F:protein-arginine N-methyltransferase activity"/>
    <property type="evidence" value="ECO:0007669"/>
    <property type="project" value="InterPro"/>
</dbReference>
<dbReference type="SUPFAM" id="SSF53335">
    <property type="entry name" value="S-adenosyl-L-methionine-dependent methyltransferases"/>
    <property type="match status" value="1"/>
</dbReference>
<evidence type="ECO:0000256" key="7">
    <source>
        <dbReference type="PIRSR" id="PIRSR015894-3"/>
    </source>
</evidence>
<dbReference type="Pfam" id="PF17286">
    <property type="entry name" value="PRMT5_C"/>
    <property type="match status" value="1"/>
</dbReference>
<dbReference type="Gene3D" id="3.20.20.150">
    <property type="entry name" value="Divalent-metal-dependent TIM barrel enzymes"/>
    <property type="match status" value="1"/>
</dbReference>
<keyword evidence="1 4" id="KW-0489">Methyltransferase</keyword>
<comment type="caution">
    <text evidence="12">The sequence shown here is derived from an EMBL/GenBank/DDBJ whole genome shotgun (WGS) entry which is preliminary data.</text>
</comment>
<dbReference type="Gene3D" id="2.70.160.11">
    <property type="entry name" value="Hnrnp arginine n-methyltransferase1"/>
    <property type="match status" value="1"/>
</dbReference>
<feature type="active site" description="Proton donor/acceptor" evidence="5">
    <location>
        <position position="456"/>
    </location>
</feature>
<proteinExistence type="inferred from homology"/>
<feature type="region of interest" description="Disordered" evidence="8">
    <location>
        <begin position="257"/>
        <end position="284"/>
    </location>
</feature>
<feature type="binding site" evidence="6">
    <location>
        <position position="344"/>
    </location>
    <ligand>
        <name>S-adenosyl-L-methionine</name>
        <dbReference type="ChEBI" id="CHEBI:59789"/>
    </ligand>
</feature>
<dbReference type="InterPro" id="IPR029063">
    <property type="entry name" value="SAM-dependent_MTases_sf"/>
</dbReference>
<keyword evidence="2 4" id="KW-0808">Transferase</keyword>
<evidence type="ECO:0000313" key="13">
    <source>
        <dbReference type="Proteomes" id="UP001314263"/>
    </source>
</evidence>
<evidence type="ECO:0000259" key="9">
    <source>
        <dbReference type="Pfam" id="PF05185"/>
    </source>
</evidence>
<dbReference type="InterPro" id="IPR035248">
    <property type="entry name" value="PRMT5_C"/>
</dbReference>
<feature type="active site" description="Proton donor/acceptor" evidence="5">
    <location>
        <position position="465"/>
    </location>
</feature>
<dbReference type="InterPro" id="IPR035075">
    <property type="entry name" value="PRMT5"/>
</dbReference>
<dbReference type="GO" id="GO:0032259">
    <property type="term" value="P:methylation"/>
    <property type="evidence" value="ECO:0007669"/>
    <property type="project" value="UniProtKB-KW"/>
</dbReference>
<dbReference type="InterPro" id="IPR025799">
    <property type="entry name" value="Arg_MeTrfase"/>
</dbReference>
<feature type="binding site" evidence="6">
    <location>
        <begin position="440"/>
        <end position="441"/>
    </location>
    <ligand>
        <name>S-adenosyl-L-methionine</name>
        <dbReference type="ChEBI" id="CHEBI:59789"/>
    </ligand>
</feature>
<evidence type="ECO:0000256" key="4">
    <source>
        <dbReference type="PIRNR" id="PIRNR015894"/>
    </source>
</evidence>
<gene>
    <name evidence="12" type="ORF">CVIRNUC_006888</name>
</gene>
<reference evidence="12 13" key="1">
    <citation type="submission" date="2023-10" db="EMBL/GenBank/DDBJ databases">
        <authorList>
            <person name="Maclean D."/>
            <person name="Macfadyen A."/>
        </authorList>
    </citation>
    <scope>NUCLEOTIDE SEQUENCE [LARGE SCALE GENOMIC DNA]</scope>
</reference>
<feature type="binding site" evidence="6">
    <location>
        <begin position="353"/>
        <end position="354"/>
    </location>
    <ligand>
        <name>S-adenosyl-L-methionine</name>
        <dbReference type="ChEBI" id="CHEBI:59789"/>
    </ligand>
</feature>
<dbReference type="Gene3D" id="3.40.50.150">
    <property type="entry name" value="Vaccinia Virus protein VP39"/>
    <property type="match status" value="1"/>
</dbReference>
<organism evidence="12 13">
    <name type="scientific">Coccomyxa viridis</name>
    <dbReference type="NCBI Taxonomy" id="1274662"/>
    <lineage>
        <taxon>Eukaryota</taxon>
        <taxon>Viridiplantae</taxon>
        <taxon>Chlorophyta</taxon>
        <taxon>core chlorophytes</taxon>
        <taxon>Trebouxiophyceae</taxon>
        <taxon>Trebouxiophyceae incertae sedis</taxon>
        <taxon>Coccomyxaceae</taxon>
        <taxon>Coccomyxa</taxon>
    </lineage>
</organism>
<evidence type="ECO:0000313" key="12">
    <source>
        <dbReference type="EMBL" id="CAK0783689.1"/>
    </source>
</evidence>
<dbReference type="GO" id="GO:0006355">
    <property type="term" value="P:regulation of DNA-templated transcription"/>
    <property type="evidence" value="ECO:0007669"/>
    <property type="project" value="TreeGrafter"/>
</dbReference>
<dbReference type="Proteomes" id="UP001314263">
    <property type="component" value="Unassembled WGS sequence"/>
</dbReference>
<feature type="site" description="Critical for specifying symmetric addition of methyl groups" evidence="7">
    <location>
        <position position="347"/>
    </location>
</feature>
<dbReference type="Pfam" id="PF17285">
    <property type="entry name" value="PRMT5_TIM"/>
    <property type="match status" value="1"/>
</dbReference>
<keyword evidence="13" id="KW-1185">Reference proteome</keyword>
<evidence type="ECO:0000259" key="11">
    <source>
        <dbReference type="Pfam" id="PF17286"/>
    </source>
</evidence>
<feature type="domain" description="PRMT5 arginine-N-methyltransferase" evidence="9">
    <location>
        <begin position="317"/>
        <end position="485"/>
    </location>
</feature>
<evidence type="ECO:0000256" key="8">
    <source>
        <dbReference type="SAM" id="MobiDB-lite"/>
    </source>
</evidence>
<feature type="domain" description="PRMT5 oligomerisation" evidence="11">
    <location>
        <begin position="489"/>
        <end position="652"/>
    </location>
</feature>
<dbReference type="FunFam" id="2.70.160.11:FF:000003">
    <property type="entry name" value="Protein arginine N-methyltransferase 5"/>
    <property type="match status" value="1"/>
</dbReference>
<accession>A0AAV1I8K0</accession>
<evidence type="ECO:0000259" key="10">
    <source>
        <dbReference type="Pfam" id="PF17285"/>
    </source>
</evidence>
<feature type="domain" description="PRMT5 TIM barrel" evidence="10">
    <location>
        <begin position="36"/>
        <end position="309"/>
    </location>
</feature>
<dbReference type="PROSITE" id="PS51678">
    <property type="entry name" value="SAM_MT_PRMT"/>
    <property type="match status" value="1"/>
</dbReference>
<dbReference type="FunFam" id="3.40.50.150:FF:000029">
    <property type="entry name" value="Protein arginine N-methyltransferase 5"/>
    <property type="match status" value="1"/>
</dbReference>
<dbReference type="InterPro" id="IPR035247">
    <property type="entry name" value="PRMT5_TIM"/>
</dbReference>
<dbReference type="EMBL" id="CAUYUE010000009">
    <property type="protein sequence ID" value="CAK0783689.1"/>
    <property type="molecule type" value="Genomic_DNA"/>
</dbReference>
<keyword evidence="3 4" id="KW-0949">S-adenosyl-L-methionine</keyword>
<protein>
    <recommendedName>
        <fullName evidence="4">Protein arginine N-methyltransferase</fullName>
    </recommendedName>
</protein>
<name>A0AAV1I8K0_9CHLO</name>
<evidence type="ECO:0000256" key="2">
    <source>
        <dbReference type="ARBA" id="ARBA00022679"/>
    </source>
</evidence>
<dbReference type="InterPro" id="IPR007857">
    <property type="entry name" value="Arg_MeTrfase_PRMT5"/>
</dbReference>
<feature type="compositionally biased region" description="Low complexity" evidence="8">
    <location>
        <begin position="258"/>
        <end position="284"/>
    </location>
</feature>
<dbReference type="PANTHER" id="PTHR10738:SF0">
    <property type="entry name" value="PROTEIN ARGININE N-METHYLTRANSFERASE 5"/>
    <property type="match status" value="1"/>
</dbReference>
<dbReference type="PANTHER" id="PTHR10738">
    <property type="entry name" value="PROTEIN ARGININE N-METHYLTRANSFERASE 5"/>
    <property type="match status" value="1"/>
</dbReference>
<feature type="binding site" evidence="6">
    <location>
        <position position="412"/>
    </location>
    <ligand>
        <name>S-adenosyl-L-methionine</name>
        <dbReference type="ChEBI" id="CHEBI:59789"/>
    </ligand>
</feature>
<evidence type="ECO:0000256" key="1">
    <source>
        <dbReference type="ARBA" id="ARBA00022603"/>
    </source>
</evidence>
<dbReference type="PIRSF" id="PIRSF015894">
    <property type="entry name" value="Skb1_MeTrfase"/>
    <property type="match status" value="1"/>
</dbReference>
<evidence type="ECO:0000256" key="3">
    <source>
        <dbReference type="ARBA" id="ARBA00022691"/>
    </source>
</evidence>